<dbReference type="AlphaFoldDB" id="A0A7X0RCK6"/>
<dbReference type="InterPro" id="IPR021247">
    <property type="entry name" value="DUF2785"/>
</dbReference>
<evidence type="ECO:0000313" key="1">
    <source>
        <dbReference type="EMBL" id="MBB6625734.1"/>
    </source>
</evidence>
<dbReference type="RefSeq" id="WP_185251080.1">
    <property type="nucleotide sequence ID" value="NZ_JACKXE010000001.1"/>
</dbReference>
<sequence>MTDWQQLRSSDFALPDEVRRDPARLDALVAELTDLLASRDPLERDETAYAALVTWIGDGVLPDDRLRPLGHLVAARFTADEVQARSFAPLVLAALVSRGVCEPGWIDAFEQWYAAEPDLRGHDADLGWVHAVAHGADLLGEAGRHPDVVPRRMLDLAAARLVAPVDEVWHDQEHDRLAHAVALVLARPDLAATDALGWLDPVADLLAAGEPGPVPAHVSNTLHTLRMLYLLVDRGVRTGPDEVVEVVHRRAVLDRLAEVLHTVTPWMW</sequence>
<dbReference type="Pfam" id="PF10978">
    <property type="entry name" value="DUF2785"/>
    <property type="match status" value="1"/>
</dbReference>
<keyword evidence="2" id="KW-1185">Reference proteome</keyword>
<protein>
    <submittedName>
        <fullName evidence="1">DUF2785 domain-containing protein</fullName>
    </submittedName>
</protein>
<evidence type="ECO:0000313" key="2">
    <source>
        <dbReference type="Proteomes" id="UP000523955"/>
    </source>
</evidence>
<gene>
    <name evidence="1" type="ORF">H5V45_00240</name>
</gene>
<accession>A0A7X0RCK6</accession>
<dbReference type="EMBL" id="JACKXE010000001">
    <property type="protein sequence ID" value="MBB6625734.1"/>
    <property type="molecule type" value="Genomic_DNA"/>
</dbReference>
<dbReference type="Proteomes" id="UP000523955">
    <property type="component" value="Unassembled WGS sequence"/>
</dbReference>
<proteinExistence type="predicted"/>
<comment type="caution">
    <text evidence="1">The sequence shown here is derived from an EMBL/GenBank/DDBJ whole genome shotgun (WGS) entry which is preliminary data.</text>
</comment>
<organism evidence="1 2">
    <name type="scientific">Nocardioides luti</name>
    <dbReference type="NCBI Taxonomy" id="2761101"/>
    <lineage>
        <taxon>Bacteria</taxon>
        <taxon>Bacillati</taxon>
        <taxon>Actinomycetota</taxon>
        <taxon>Actinomycetes</taxon>
        <taxon>Propionibacteriales</taxon>
        <taxon>Nocardioidaceae</taxon>
        <taxon>Nocardioides</taxon>
    </lineage>
</organism>
<reference evidence="1 2" key="1">
    <citation type="submission" date="2020-08" db="EMBL/GenBank/DDBJ databases">
        <authorList>
            <person name="Seo M.-J."/>
        </authorList>
    </citation>
    <scope>NUCLEOTIDE SEQUENCE [LARGE SCALE GENOMIC DNA]</scope>
    <source>
        <strain evidence="1 2">KIGAM211</strain>
    </source>
</reference>
<name>A0A7X0RCK6_9ACTN</name>